<keyword evidence="4" id="KW-1185">Reference proteome</keyword>
<protein>
    <submittedName>
        <fullName evidence="3">Membrane-bound lytic murein transglycosylase D</fullName>
    </submittedName>
</protein>
<comment type="similarity">
    <text evidence="1">Belongs to the transglycosylase Slt family.</text>
</comment>
<evidence type="ECO:0000313" key="3">
    <source>
        <dbReference type="EMBL" id="TCS71530.1"/>
    </source>
</evidence>
<dbReference type="GO" id="GO:0016020">
    <property type="term" value="C:membrane"/>
    <property type="evidence" value="ECO:0007669"/>
    <property type="project" value="InterPro"/>
</dbReference>
<dbReference type="PANTHER" id="PTHR37423:SF2">
    <property type="entry name" value="MEMBRANE-BOUND LYTIC MUREIN TRANSGLYCOSYLASE C"/>
    <property type="match status" value="1"/>
</dbReference>
<name>A0A4R3JXQ3_9PROT</name>
<dbReference type="SMART" id="SM00257">
    <property type="entry name" value="LysM"/>
    <property type="match status" value="2"/>
</dbReference>
<evidence type="ECO:0000259" key="2">
    <source>
        <dbReference type="PROSITE" id="PS51782"/>
    </source>
</evidence>
<evidence type="ECO:0000256" key="1">
    <source>
        <dbReference type="ARBA" id="ARBA00007734"/>
    </source>
</evidence>
<dbReference type="CDD" id="cd00118">
    <property type="entry name" value="LysM"/>
    <property type="match status" value="2"/>
</dbReference>
<dbReference type="AlphaFoldDB" id="A0A4R3JXQ3"/>
<feature type="domain" description="LysM" evidence="2">
    <location>
        <begin position="319"/>
        <end position="364"/>
    </location>
</feature>
<gene>
    <name evidence="3" type="ORF">EDC61_10976</name>
</gene>
<feature type="domain" description="LysM" evidence="2">
    <location>
        <begin position="388"/>
        <end position="431"/>
    </location>
</feature>
<dbReference type="InterPro" id="IPR036779">
    <property type="entry name" value="LysM_dom_sf"/>
</dbReference>
<dbReference type="Proteomes" id="UP000295135">
    <property type="component" value="Unassembled WGS sequence"/>
</dbReference>
<dbReference type="InterPro" id="IPR018392">
    <property type="entry name" value="LysM"/>
</dbReference>
<proteinExistence type="inferred from homology"/>
<dbReference type="GO" id="GO:0008933">
    <property type="term" value="F:peptidoglycan lytic transglycosylase activity"/>
    <property type="evidence" value="ECO:0007669"/>
    <property type="project" value="InterPro"/>
</dbReference>
<dbReference type="SUPFAM" id="SSF53955">
    <property type="entry name" value="Lysozyme-like"/>
    <property type="match status" value="1"/>
</dbReference>
<dbReference type="Pfam" id="PF01464">
    <property type="entry name" value="SLT"/>
    <property type="match status" value="1"/>
</dbReference>
<dbReference type="RefSeq" id="WP_126461208.1">
    <property type="nucleotide sequence ID" value="NZ_AP018721.1"/>
</dbReference>
<dbReference type="Pfam" id="PF01476">
    <property type="entry name" value="LysM"/>
    <property type="match status" value="2"/>
</dbReference>
<dbReference type="InterPro" id="IPR023346">
    <property type="entry name" value="Lysozyme-like_dom_sf"/>
</dbReference>
<dbReference type="Gene3D" id="3.10.350.10">
    <property type="entry name" value="LysM domain"/>
    <property type="match status" value="2"/>
</dbReference>
<comment type="caution">
    <text evidence="3">The sequence shown here is derived from an EMBL/GenBank/DDBJ whole genome shotgun (WGS) entry which is preliminary data.</text>
</comment>
<dbReference type="FunFam" id="1.10.530.10:FF:000004">
    <property type="entry name" value="Membrane-bound lytic murein transglycosylase D"/>
    <property type="match status" value="1"/>
</dbReference>
<sequence>MWLALALGLLLPRPGHPAESPAVPIASELKISYSLAHPSRLNEPGSEADLWQRIRNGLAMADTSPELVQVHEDWFANRPAYLNRTVERSRLYLFHIVEEVEKRGMPMEIALLPMIESAYNPLAVSPQKASGIWQFIPSTGRIYGLKQNSWYDGRKDVLAATDAALDYLQQLYGMFGDWQLALAAYNCGEGCVGRAIARNKAKGLDTDYASLKLPTETRHYVPKLLAVRNIVRDPARYGITLDSIANEPYFMQVMLNQPMEARYAAKLAEMNLDDFISLNPGYQRKVIHTDTPGMLLLPADKVETFHHNLQRIGDRHQLQEYRAKRGEVASKIAAKFGVTLAWLKEHNPLKLWRGKVANSQTLVVPAPAGKAATQPKKKAEVVQEPQLHTHTVRKGDTLSELARRYNVSVSDIREHNQTLADKLRPGDKIAIPVSEG</sequence>
<dbReference type="OrthoDB" id="9815002at2"/>
<dbReference type="EMBL" id="SLZY01000009">
    <property type="protein sequence ID" value="TCS71530.1"/>
    <property type="molecule type" value="Genomic_DNA"/>
</dbReference>
<dbReference type="PROSITE" id="PS51782">
    <property type="entry name" value="LYSM"/>
    <property type="match status" value="2"/>
</dbReference>
<evidence type="ECO:0000313" key="4">
    <source>
        <dbReference type="Proteomes" id="UP000295135"/>
    </source>
</evidence>
<dbReference type="SUPFAM" id="SSF54106">
    <property type="entry name" value="LysM domain"/>
    <property type="match status" value="2"/>
</dbReference>
<organism evidence="3 4">
    <name type="scientific">Sulfuritortus calidifontis</name>
    <dbReference type="NCBI Taxonomy" id="1914471"/>
    <lineage>
        <taxon>Bacteria</taxon>
        <taxon>Pseudomonadati</taxon>
        <taxon>Pseudomonadota</taxon>
        <taxon>Betaproteobacteria</taxon>
        <taxon>Nitrosomonadales</taxon>
        <taxon>Thiobacillaceae</taxon>
        <taxon>Sulfuritortus</taxon>
    </lineage>
</organism>
<dbReference type="PANTHER" id="PTHR37423">
    <property type="entry name" value="SOLUBLE LYTIC MUREIN TRANSGLYCOSYLASE-RELATED"/>
    <property type="match status" value="1"/>
</dbReference>
<dbReference type="PROSITE" id="PS00922">
    <property type="entry name" value="TRANSGLYCOSYLASE"/>
    <property type="match status" value="1"/>
</dbReference>
<dbReference type="CDD" id="cd16894">
    <property type="entry name" value="MltD-like"/>
    <property type="match status" value="1"/>
</dbReference>
<dbReference type="GO" id="GO:0000270">
    <property type="term" value="P:peptidoglycan metabolic process"/>
    <property type="evidence" value="ECO:0007669"/>
    <property type="project" value="InterPro"/>
</dbReference>
<dbReference type="Gene3D" id="1.10.530.10">
    <property type="match status" value="1"/>
</dbReference>
<accession>A0A4R3JXQ3</accession>
<reference evidence="3 4" key="1">
    <citation type="submission" date="2019-03" db="EMBL/GenBank/DDBJ databases">
        <title>Genomic Encyclopedia of Type Strains, Phase IV (KMG-IV): sequencing the most valuable type-strain genomes for metagenomic binning, comparative biology and taxonomic classification.</title>
        <authorList>
            <person name="Goeker M."/>
        </authorList>
    </citation>
    <scope>NUCLEOTIDE SEQUENCE [LARGE SCALE GENOMIC DNA]</scope>
    <source>
        <strain evidence="3 4">DSM 103923</strain>
    </source>
</reference>
<dbReference type="InterPro" id="IPR000189">
    <property type="entry name" value="Transglyc_AS"/>
</dbReference>
<dbReference type="InterPro" id="IPR008258">
    <property type="entry name" value="Transglycosylase_SLT_dom_1"/>
</dbReference>